<name>A0A1U7N263_9CYAN</name>
<protein>
    <submittedName>
        <fullName evidence="1">Uncharacterized protein</fullName>
    </submittedName>
</protein>
<sequence length="171" mass="18519">MVRIKGANSDYKFLNGSIQDLKGDHPVYLKIFVCPYDMPSPIEEPDENGWCEGTDEQCPHGKKNGEKSPGHALICLHQEDGISLETNNNVTATGPLVAEKGITIKDELVLDVSEAKAGLVITMKGEEILRLNISDQGDIELSPLNPSKTIKINGNLEVTQGLTVAGKELPI</sequence>
<accession>A0A1U7N263</accession>
<gene>
    <name evidence="1" type="ORF">BJP37_14450</name>
</gene>
<dbReference type="RefSeq" id="WP_075899934.1">
    <property type="nucleotide sequence ID" value="NZ_MKZS01000001.1"/>
</dbReference>
<keyword evidence="2" id="KW-1185">Reference proteome</keyword>
<reference evidence="1 2" key="1">
    <citation type="submission" date="2016-10" db="EMBL/GenBank/DDBJ databases">
        <title>Comparative genomics uncovers the prolific and rare metabolic potential of the cyanobacterial genus Moorea.</title>
        <authorList>
            <person name="Leao T."/>
            <person name="Castelao G."/>
            <person name="Korobeynikov A."/>
            <person name="Monroe E.A."/>
            <person name="Podell S."/>
            <person name="Glukhov E."/>
            <person name="Allen E."/>
            <person name="Gerwick W.H."/>
            <person name="Gerwick L."/>
        </authorList>
    </citation>
    <scope>NUCLEOTIDE SEQUENCE [LARGE SCALE GENOMIC DNA]</scope>
    <source>
        <strain evidence="1 2">PNG5-198</strain>
    </source>
</reference>
<dbReference type="AlphaFoldDB" id="A0A1U7N263"/>
<organism evidence="1 2">
    <name type="scientific">Moorena bouillonii PNG</name>
    <dbReference type="NCBI Taxonomy" id="568701"/>
    <lineage>
        <taxon>Bacteria</taxon>
        <taxon>Bacillati</taxon>
        <taxon>Cyanobacteriota</taxon>
        <taxon>Cyanophyceae</taxon>
        <taxon>Coleofasciculales</taxon>
        <taxon>Coleofasciculaceae</taxon>
        <taxon>Moorena</taxon>
    </lineage>
</organism>
<evidence type="ECO:0000313" key="2">
    <source>
        <dbReference type="Proteomes" id="UP000186657"/>
    </source>
</evidence>
<dbReference type="EMBL" id="MKZS01000001">
    <property type="protein sequence ID" value="OLT60047.1"/>
    <property type="molecule type" value="Genomic_DNA"/>
</dbReference>
<evidence type="ECO:0000313" key="1">
    <source>
        <dbReference type="EMBL" id="OLT60047.1"/>
    </source>
</evidence>
<comment type="caution">
    <text evidence="1">The sequence shown here is derived from an EMBL/GenBank/DDBJ whole genome shotgun (WGS) entry which is preliminary data.</text>
</comment>
<proteinExistence type="predicted"/>
<dbReference type="Proteomes" id="UP000186657">
    <property type="component" value="Unassembled WGS sequence"/>
</dbReference>